<reference evidence="1" key="1">
    <citation type="submission" date="2022-11" db="EMBL/GenBank/DDBJ databases">
        <title>Pseudomonas triclosanedens sp. nov., a triclosan degrader isolated from activated sludge.</title>
        <authorList>
            <person name="Yin Y."/>
            <person name="Lu Z."/>
        </authorList>
    </citation>
    <scope>NUCLEOTIDE SEQUENCE</scope>
    <source>
        <strain evidence="1">ZM23</strain>
    </source>
</reference>
<gene>
    <name evidence="1" type="ORF">OU419_15860</name>
</gene>
<sequence length="178" mass="19460">MPFVAIDRIFSKYCMYEQCFVITIASLSDRIHEGPPDAYTAPGLVDEEEREAMLGKFMVCAMLAMLVGCAEPQAEVPKANGAYLIIEGNEAWAVLIADGKRIEERGTVHDAIRLPKARSSIAASYVIDTPNCGRLQWLTEAEGDSMVRLTSGGDDQDMSACRISDGLSRAWTALDYSS</sequence>
<name>A0ABY6ZTC6_9PSED</name>
<dbReference type="RefSeq" id="WP_254473874.1">
    <property type="nucleotide sequence ID" value="NZ_CP113432.1"/>
</dbReference>
<dbReference type="Proteomes" id="UP001163624">
    <property type="component" value="Chromosome"/>
</dbReference>
<protein>
    <recommendedName>
        <fullName evidence="3">Lipoprotein</fullName>
    </recommendedName>
</protein>
<accession>A0ABY6ZTC6</accession>
<organism evidence="1 2">
    <name type="scientific">Pseudomonas triclosanedens</name>
    <dbReference type="NCBI Taxonomy" id="2961893"/>
    <lineage>
        <taxon>Bacteria</taxon>
        <taxon>Pseudomonadati</taxon>
        <taxon>Pseudomonadota</taxon>
        <taxon>Gammaproteobacteria</taxon>
        <taxon>Pseudomonadales</taxon>
        <taxon>Pseudomonadaceae</taxon>
        <taxon>Pseudomonas</taxon>
    </lineage>
</organism>
<evidence type="ECO:0000313" key="1">
    <source>
        <dbReference type="EMBL" id="WAI47253.1"/>
    </source>
</evidence>
<evidence type="ECO:0008006" key="3">
    <source>
        <dbReference type="Google" id="ProtNLM"/>
    </source>
</evidence>
<proteinExistence type="predicted"/>
<keyword evidence="2" id="KW-1185">Reference proteome</keyword>
<dbReference type="EMBL" id="CP113432">
    <property type="protein sequence ID" value="WAI47253.1"/>
    <property type="molecule type" value="Genomic_DNA"/>
</dbReference>
<evidence type="ECO:0000313" key="2">
    <source>
        <dbReference type="Proteomes" id="UP001163624"/>
    </source>
</evidence>